<name>A0A397I618_9GLOM</name>
<dbReference type="EMBL" id="PQFF01000267">
    <property type="protein sequence ID" value="RHZ68814.1"/>
    <property type="molecule type" value="Genomic_DNA"/>
</dbReference>
<keyword evidence="3" id="KW-1185">Reference proteome</keyword>
<dbReference type="OrthoDB" id="10474354at2759"/>
<evidence type="ECO:0000313" key="2">
    <source>
        <dbReference type="EMBL" id="RHZ68814.1"/>
    </source>
</evidence>
<sequence>MLIVDQRRASIVMILFSSSSSPLSPAFFSRSTTTSTTSTYPKLYLKASKKLLQPQFLLLIFAVSIGLFITCVVLVDFQDDNEDIVEEEEGDE</sequence>
<dbReference type="AlphaFoldDB" id="A0A397I618"/>
<dbReference type="Proteomes" id="UP000266861">
    <property type="component" value="Unassembled WGS sequence"/>
</dbReference>
<evidence type="ECO:0000313" key="3">
    <source>
        <dbReference type="Proteomes" id="UP000266861"/>
    </source>
</evidence>
<proteinExistence type="predicted"/>
<gene>
    <name evidence="2" type="ORF">Glove_293g6</name>
</gene>
<keyword evidence="1" id="KW-1133">Transmembrane helix</keyword>
<reference evidence="2 3" key="1">
    <citation type="submission" date="2018-08" db="EMBL/GenBank/DDBJ databases">
        <title>Genome and evolution of the arbuscular mycorrhizal fungus Diversispora epigaea (formerly Glomus versiforme) and its bacterial endosymbionts.</title>
        <authorList>
            <person name="Sun X."/>
            <person name="Fei Z."/>
            <person name="Harrison M."/>
        </authorList>
    </citation>
    <scope>NUCLEOTIDE SEQUENCE [LARGE SCALE GENOMIC DNA]</scope>
    <source>
        <strain evidence="2 3">IT104</strain>
    </source>
</reference>
<comment type="caution">
    <text evidence="2">The sequence shown here is derived from an EMBL/GenBank/DDBJ whole genome shotgun (WGS) entry which is preliminary data.</text>
</comment>
<accession>A0A397I618</accession>
<protein>
    <recommendedName>
        <fullName evidence="4">Transmembrane protein</fullName>
    </recommendedName>
</protein>
<keyword evidence="1" id="KW-0812">Transmembrane</keyword>
<organism evidence="2 3">
    <name type="scientific">Diversispora epigaea</name>
    <dbReference type="NCBI Taxonomy" id="1348612"/>
    <lineage>
        <taxon>Eukaryota</taxon>
        <taxon>Fungi</taxon>
        <taxon>Fungi incertae sedis</taxon>
        <taxon>Mucoromycota</taxon>
        <taxon>Glomeromycotina</taxon>
        <taxon>Glomeromycetes</taxon>
        <taxon>Diversisporales</taxon>
        <taxon>Diversisporaceae</taxon>
        <taxon>Diversispora</taxon>
    </lineage>
</organism>
<evidence type="ECO:0008006" key="4">
    <source>
        <dbReference type="Google" id="ProtNLM"/>
    </source>
</evidence>
<evidence type="ECO:0000256" key="1">
    <source>
        <dbReference type="SAM" id="Phobius"/>
    </source>
</evidence>
<feature type="transmembrane region" description="Helical" evidence="1">
    <location>
        <begin position="56"/>
        <end position="75"/>
    </location>
</feature>
<keyword evidence="1" id="KW-0472">Membrane</keyword>